<dbReference type="eggNOG" id="KOG0017">
    <property type="taxonomic scope" value="Eukaryota"/>
</dbReference>
<evidence type="ECO:0000259" key="6">
    <source>
        <dbReference type="PROSITE" id="PS50013"/>
    </source>
</evidence>
<dbReference type="HOGENOM" id="CLU_550974_0_0_1"/>
<dbReference type="OrthoDB" id="4364638at2759"/>
<gene>
    <name evidence="8" type="ORF">EPUS_08766</name>
</gene>
<feature type="domain" description="Chromo" evidence="6">
    <location>
        <begin position="289"/>
        <end position="346"/>
    </location>
</feature>
<dbReference type="Pfam" id="PF00385">
    <property type="entry name" value="Chromo"/>
    <property type="match status" value="1"/>
</dbReference>
<dbReference type="InterPro" id="IPR001584">
    <property type="entry name" value="Integrase_cat-core"/>
</dbReference>
<evidence type="ECO:0008006" key="10">
    <source>
        <dbReference type="Google" id="ProtNLM"/>
    </source>
</evidence>
<dbReference type="GeneID" id="19243609"/>
<keyword evidence="9" id="KW-1185">Reference proteome</keyword>
<feature type="compositionally biased region" description="Basic and acidic residues" evidence="5">
    <location>
        <begin position="337"/>
        <end position="346"/>
    </location>
</feature>
<evidence type="ECO:0000256" key="5">
    <source>
        <dbReference type="SAM" id="MobiDB-lite"/>
    </source>
</evidence>
<keyword evidence="4" id="KW-0539">Nucleus</keyword>
<evidence type="ECO:0000256" key="2">
    <source>
        <dbReference type="ARBA" id="ARBA00011353"/>
    </source>
</evidence>
<evidence type="ECO:0000256" key="4">
    <source>
        <dbReference type="ARBA" id="ARBA00023242"/>
    </source>
</evidence>
<dbReference type="PANTHER" id="PTHR37984">
    <property type="entry name" value="PROTEIN CBG26694"/>
    <property type="match status" value="1"/>
</dbReference>
<dbReference type="InterPro" id="IPR023779">
    <property type="entry name" value="Chromodomain_CS"/>
</dbReference>
<evidence type="ECO:0000313" key="8">
    <source>
        <dbReference type="EMBL" id="ERF69955.1"/>
    </source>
</evidence>
<feature type="compositionally biased region" description="Polar residues" evidence="5">
    <location>
        <begin position="466"/>
        <end position="478"/>
    </location>
</feature>
<comment type="subcellular location">
    <subcellularLocation>
        <location evidence="1">Nucleus</location>
    </subcellularLocation>
</comment>
<evidence type="ECO:0000259" key="7">
    <source>
        <dbReference type="PROSITE" id="PS50994"/>
    </source>
</evidence>
<dbReference type="OMA" id="ADHESTW"/>
<dbReference type="GO" id="GO:0006338">
    <property type="term" value="P:chromatin remodeling"/>
    <property type="evidence" value="ECO:0007669"/>
    <property type="project" value="UniProtKB-ARBA"/>
</dbReference>
<dbReference type="FunFam" id="3.30.420.10:FF:000032">
    <property type="entry name" value="Retrovirus-related Pol polyprotein from transposon 297-like Protein"/>
    <property type="match status" value="1"/>
</dbReference>
<feature type="region of interest" description="Disordered" evidence="5">
    <location>
        <begin position="317"/>
        <end position="495"/>
    </location>
</feature>
<dbReference type="Proteomes" id="UP000019373">
    <property type="component" value="Unassembled WGS sequence"/>
</dbReference>
<dbReference type="GO" id="GO:0015074">
    <property type="term" value="P:DNA integration"/>
    <property type="evidence" value="ECO:0007669"/>
    <property type="project" value="InterPro"/>
</dbReference>
<dbReference type="InterPro" id="IPR036397">
    <property type="entry name" value="RNaseH_sf"/>
</dbReference>
<dbReference type="InterPro" id="IPR012337">
    <property type="entry name" value="RNaseH-like_sf"/>
</dbReference>
<dbReference type="InterPro" id="IPR000953">
    <property type="entry name" value="Chromo/chromo_shadow_dom"/>
</dbReference>
<feature type="compositionally biased region" description="Polar residues" evidence="5">
    <location>
        <begin position="389"/>
        <end position="398"/>
    </location>
</feature>
<dbReference type="SUPFAM" id="SSF54160">
    <property type="entry name" value="Chromo domain-like"/>
    <property type="match status" value="1"/>
</dbReference>
<dbReference type="InterPro" id="IPR023780">
    <property type="entry name" value="Chromo_domain"/>
</dbReference>
<dbReference type="PROSITE" id="PS50013">
    <property type="entry name" value="CHROMO_2"/>
    <property type="match status" value="1"/>
</dbReference>
<organism evidence="8 9">
    <name type="scientific">Endocarpon pusillum (strain Z07020 / HMAS-L-300199)</name>
    <name type="common">Lichen-forming fungus</name>
    <dbReference type="NCBI Taxonomy" id="1263415"/>
    <lineage>
        <taxon>Eukaryota</taxon>
        <taxon>Fungi</taxon>
        <taxon>Dikarya</taxon>
        <taxon>Ascomycota</taxon>
        <taxon>Pezizomycotina</taxon>
        <taxon>Eurotiomycetes</taxon>
        <taxon>Chaetothyriomycetidae</taxon>
        <taxon>Verrucariales</taxon>
        <taxon>Verrucariaceae</taxon>
        <taxon>Endocarpon</taxon>
    </lineage>
</organism>
<dbReference type="EMBL" id="KE721365">
    <property type="protein sequence ID" value="ERF69955.1"/>
    <property type="molecule type" value="Genomic_DNA"/>
</dbReference>
<feature type="compositionally biased region" description="Polar residues" evidence="5">
    <location>
        <begin position="486"/>
        <end position="495"/>
    </location>
</feature>
<accession>U1HIC6</accession>
<dbReference type="GO" id="GO:0005634">
    <property type="term" value="C:nucleus"/>
    <property type="evidence" value="ECO:0007669"/>
    <property type="project" value="UniProtKB-SubCell"/>
</dbReference>
<dbReference type="CDD" id="cd00024">
    <property type="entry name" value="CD_CSD"/>
    <property type="match status" value="1"/>
</dbReference>
<evidence type="ECO:0000313" key="9">
    <source>
        <dbReference type="Proteomes" id="UP000019373"/>
    </source>
</evidence>
<dbReference type="InterPro" id="IPR050951">
    <property type="entry name" value="Retrovirus_Pol_polyprotein"/>
</dbReference>
<evidence type="ECO:0000256" key="1">
    <source>
        <dbReference type="ARBA" id="ARBA00004123"/>
    </source>
</evidence>
<dbReference type="SMART" id="SM00298">
    <property type="entry name" value="CHROMO"/>
    <property type="match status" value="1"/>
</dbReference>
<dbReference type="GO" id="GO:0003723">
    <property type="term" value="F:RNA binding"/>
    <property type="evidence" value="ECO:0007669"/>
    <property type="project" value="UniProtKB-KW"/>
</dbReference>
<dbReference type="PANTHER" id="PTHR37984:SF15">
    <property type="entry name" value="INTEGRASE CATALYTIC DOMAIN-CONTAINING PROTEIN"/>
    <property type="match status" value="1"/>
</dbReference>
<dbReference type="Gene3D" id="2.40.50.40">
    <property type="match status" value="1"/>
</dbReference>
<dbReference type="AlphaFoldDB" id="U1HIC6"/>
<dbReference type="PROSITE" id="PS50994">
    <property type="entry name" value="INTEGRASE"/>
    <property type="match status" value="1"/>
</dbReference>
<comment type="subunit">
    <text evidence="2">Component of the NuA4 histone acetyltransferase complex.</text>
</comment>
<dbReference type="SUPFAM" id="SSF53098">
    <property type="entry name" value="Ribonuclease H-like"/>
    <property type="match status" value="1"/>
</dbReference>
<feature type="compositionally biased region" description="Polar residues" evidence="5">
    <location>
        <begin position="317"/>
        <end position="330"/>
    </location>
</feature>
<dbReference type="PRINTS" id="PR00504">
    <property type="entry name" value="CHROMODOMAIN"/>
</dbReference>
<dbReference type="PROSITE" id="PS00598">
    <property type="entry name" value="CHROMO_1"/>
    <property type="match status" value="1"/>
</dbReference>
<reference evidence="9" key="1">
    <citation type="journal article" date="2014" name="BMC Genomics">
        <title>Genome characteristics reveal the impact of lichenization on lichen-forming fungus Endocarpon pusillum Hedwig (Verrucariales, Ascomycota).</title>
        <authorList>
            <person name="Wang Y.-Y."/>
            <person name="Liu B."/>
            <person name="Zhang X.-Y."/>
            <person name="Zhou Q.-M."/>
            <person name="Zhang T."/>
            <person name="Li H."/>
            <person name="Yu Y.-F."/>
            <person name="Zhang X.-L."/>
            <person name="Hao X.-Y."/>
            <person name="Wang M."/>
            <person name="Wang L."/>
            <person name="Wei J.-C."/>
        </authorList>
    </citation>
    <scope>NUCLEOTIDE SEQUENCE [LARGE SCALE GENOMIC DNA]</scope>
    <source>
        <strain evidence="9">Z07020 / HMAS-L-300199</strain>
    </source>
</reference>
<dbReference type="Gene3D" id="3.30.420.10">
    <property type="entry name" value="Ribonuclease H-like superfamily/Ribonuclease H"/>
    <property type="match status" value="1"/>
</dbReference>
<dbReference type="InterPro" id="IPR017984">
    <property type="entry name" value="Chromo_dom_subgr"/>
</dbReference>
<sequence>MDFITKLPPSQDQTTKVKYDSILVITDRLTKYAYFIPYLESSTDRLTKYAYFIPYLESSTAEDMAHTFLQYVYANHGMPSEIISDRDKLFTSKFWKSLMDQIGTKHKLSTAYHPQTDGQTERINQTLEQYLRCYVNYRQNNWVTLLPLAQFAYNSSTAATGMSPFYANYGYEPVGTRPARNVHEIAQKASMTVEMMKELHQELSRDIEFIATRSAIYHNSKRMGGPTFKEGDAVYLLRKNIKTKRPSSKLDYTKLGPYPIKKVLGKANTKEHARPTEIQLDDETQDQEYEVEKVLDKQDIDGKPYYLIKWSGYTDSENTWEPETNLSPETLANYRRRNPDQAKKTSEQPTPARRGCRPRQHWIATLERALPAPRNEPPERSSRCADPNSPLQQWSATPPQWRENEQPPDESALTLTSGTHPPNSFRHKEHPSLYSANTQDSQPLERPGIDAHEEPEEPVAAFASRIQASETHPLNSSCHMEHPSLYSANTFNKVS</sequence>
<keyword evidence="3" id="KW-0694">RNA-binding</keyword>
<feature type="compositionally biased region" description="Polar residues" evidence="5">
    <location>
        <begin position="413"/>
        <end position="422"/>
    </location>
</feature>
<evidence type="ECO:0000256" key="3">
    <source>
        <dbReference type="ARBA" id="ARBA00022884"/>
    </source>
</evidence>
<feature type="region of interest" description="Disordered" evidence="5">
    <location>
        <begin position="266"/>
        <end position="285"/>
    </location>
</feature>
<dbReference type="RefSeq" id="XP_007804384.1">
    <property type="nucleotide sequence ID" value="XM_007806193.1"/>
</dbReference>
<proteinExistence type="predicted"/>
<dbReference type="InterPro" id="IPR016197">
    <property type="entry name" value="Chromo-like_dom_sf"/>
</dbReference>
<feature type="domain" description="Integrase catalytic" evidence="7">
    <location>
        <begin position="5"/>
        <end position="181"/>
    </location>
</feature>
<name>U1HIC6_ENDPU</name>
<protein>
    <recommendedName>
        <fullName evidence="10">Integrase catalytic domain-containing protein</fullName>
    </recommendedName>
</protein>